<organism evidence="7 8">
    <name type="scientific">Pseudothauera rhizosphaerae</name>
    <dbReference type="NCBI Taxonomy" id="2565932"/>
    <lineage>
        <taxon>Bacteria</taxon>
        <taxon>Pseudomonadati</taxon>
        <taxon>Pseudomonadota</taxon>
        <taxon>Betaproteobacteria</taxon>
        <taxon>Rhodocyclales</taxon>
        <taxon>Zoogloeaceae</taxon>
        <taxon>Pseudothauera</taxon>
    </lineage>
</organism>
<dbReference type="Pfam" id="PF00672">
    <property type="entry name" value="HAMP"/>
    <property type="match status" value="1"/>
</dbReference>
<dbReference type="SUPFAM" id="SSF158472">
    <property type="entry name" value="HAMP domain-like"/>
    <property type="match status" value="1"/>
</dbReference>
<dbReference type="PROSITE" id="PS50112">
    <property type="entry name" value="PAS"/>
    <property type="match status" value="1"/>
</dbReference>
<dbReference type="PANTHER" id="PTHR44757:SF2">
    <property type="entry name" value="BIOFILM ARCHITECTURE MAINTENANCE PROTEIN MBAA"/>
    <property type="match status" value="1"/>
</dbReference>
<dbReference type="GO" id="GO:0007165">
    <property type="term" value="P:signal transduction"/>
    <property type="evidence" value="ECO:0007669"/>
    <property type="project" value="InterPro"/>
</dbReference>
<dbReference type="GO" id="GO:0016020">
    <property type="term" value="C:membrane"/>
    <property type="evidence" value="ECO:0007669"/>
    <property type="project" value="InterPro"/>
</dbReference>
<dbReference type="PROSITE" id="PS50887">
    <property type="entry name" value="GGDEF"/>
    <property type="match status" value="1"/>
</dbReference>
<dbReference type="SMART" id="SM00304">
    <property type="entry name" value="HAMP"/>
    <property type="match status" value="1"/>
</dbReference>
<dbReference type="InterPro" id="IPR001610">
    <property type="entry name" value="PAC"/>
</dbReference>
<feature type="transmembrane region" description="Helical" evidence="1">
    <location>
        <begin position="323"/>
        <end position="347"/>
    </location>
</feature>
<dbReference type="InterPro" id="IPR000014">
    <property type="entry name" value="PAS"/>
</dbReference>
<dbReference type="InterPro" id="IPR000700">
    <property type="entry name" value="PAS-assoc_C"/>
</dbReference>
<dbReference type="CDD" id="cd01948">
    <property type="entry name" value="EAL"/>
    <property type="match status" value="1"/>
</dbReference>
<dbReference type="InterPro" id="IPR029787">
    <property type="entry name" value="Nucleotide_cyclase"/>
</dbReference>
<dbReference type="NCBIfam" id="TIGR00229">
    <property type="entry name" value="sensory_box"/>
    <property type="match status" value="1"/>
</dbReference>
<gene>
    <name evidence="7" type="ORF">E6O51_17140</name>
</gene>
<dbReference type="InterPro" id="IPR000160">
    <property type="entry name" value="GGDEF_dom"/>
</dbReference>
<name>A0A4S4AFU5_9RHOO</name>
<dbReference type="CDD" id="cd06225">
    <property type="entry name" value="HAMP"/>
    <property type="match status" value="1"/>
</dbReference>
<feature type="domain" description="EAL" evidence="4">
    <location>
        <begin position="701"/>
        <end position="955"/>
    </location>
</feature>
<evidence type="ECO:0000313" key="8">
    <source>
        <dbReference type="Proteomes" id="UP000307956"/>
    </source>
</evidence>
<dbReference type="SMART" id="SM00086">
    <property type="entry name" value="PAC"/>
    <property type="match status" value="1"/>
</dbReference>
<evidence type="ECO:0000259" key="6">
    <source>
        <dbReference type="PROSITE" id="PS50887"/>
    </source>
</evidence>
<dbReference type="SUPFAM" id="SSF141868">
    <property type="entry name" value="EAL domain-like"/>
    <property type="match status" value="1"/>
</dbReference>
<reference evidence="7 8" key="1">
    <citation type="submission" date="2019-04" db="EMBL/GenBank/DDBJ databases">
        <title>Azoarcus rhizosphaerae sp. nov. isolated from rhizosphere of Ficus religiosa.</title>
        <authorList>
            <person name="Lin S.-Y."/>
            <person name="Hameed A."/>
            <person name="Hsu Y.-H."/>
            <person name="Young C.-C."/>
        </authorList>
    </citation>
    <scope>NUCLEOTIDE SEQUENCE [LARGE SCALE GENOMIC DNA]</scope>
    <source>
        <strain evidence="7 8">CC-YHH848</strain>
    </source>
</reference>
<dbReference type="SMART" id="SM00267">
    <property type="entry name" value="GGDEF"/>
    <property type="match status" value="1"/>
</dbReference>
<accession>A0A4S4AFU5</accession>
<keyword evidence="1" id="KW-1133">Transmembrane helix</keyword>
<dbReference type="NCBIfam" id="TIGR00254">
    <property type="entry name" value="GGDEF"/>
    <property type="match status" value="1"/>
</dbReference>
<feature type="transmembrane region" description="Helical" evidence="1">
    <location>
        <begin position="12"/>
        <end position="33"/>
    </location>
</feature>
<dbReference type="OrthoDB" id="9804951at2"/>
<feature type="domain" description="HAMP" evidence="5">
    <location>
        <begin position="349"/>
        <end position="401"/>
    </location>
</feature>
<dbReference type="PROSITE" id="PS50883">
    <property type="entry name" value="EAL"/>
    <property type="match status" value="1"/>
</dbReference>
<dbReference type="InterPro" id="IPR052155">
    <property type="entry name" value="Biofilm_reg_signaling"/>
</dbReference>
<dbReference type="PROSITE" id="PS50113">
    <property type="entry name" value="PAC"/>
    <property type="match status" value="1"/>
</dbReference>
<dbReference type="Gene3D" id="3.20.20.450">
    <property type="entry name" value="EAL domain"/>
    <property type="match status" value="1"/>
</dbReference>
<dbReference type="InterPro" id="IPR035919">
    <property type="entry name" value="EAL_sf"/>
</dbReference>
<dbReference type="SUPFAM" id="SSF55785">
    <property type="entry name" value="PYP-like sensor domain (PAS domain)"/>
    <property type="match status" value="1"/>
</dbReference>
<dbReference type="Gene3D" id="6.10.340.10">
    <property type="match status" value="1"/>
</dbReference>
<comment type="caution">
    <text evidence="7">The sequence shown here is derived from an EMBL/GenBank/DDBJ whole genome shotgun (WGS) entry which is preliminary data.</text>
</comment>
<dbReference type="CDD" id="cd01949">
    <property type="entry name" value="GGDEF"/>
    <property type="match status" value="1"/>
</dbReference>
<sequence>MPRLFRLTHRLLLLWFASVAAVLTVSGAAFLLFEGHEVEAERRARIEAAFGTLQNHLDQRAALLGHSAGALASRPGMVATIGLYADHFDPQADNAAIFDAAARELSMELGQMAQAADASWAAIIGPRGPVGAYWRHGEADHHAYFSLRPQGVEIYVSAAPGAPFRAASQPQPFIQRVTAGLEATRNGSPVLTACATAGGPALAVQRPVEIDTADGTREVGRVILGACLDESFVDKVAAQAGAAFGIVGERKLLSEAMPDIIPPAVADPLPAAADRGRLSLAGIRWHSDEAHVLGAGDWLLGDGSLSTAMFVLSRQQLSEQRDALFTAGLAGMALAAAVVFVVGVLYLRRNVTSPLERLAAAVASARAGRYEKVAGVRSGDEIGDLVDTFNAMTEKIRDREYQLRRLSQAVEQSPASVIITSTSGRIEYVNPRFCEITGYTADEAVGQNPGFVKSGHMPEAVYRELWDTILVGRVWRGELTNRTKDGRIIHEQTSISPILDESGAVTHFVAVKEDITRRKEAEAHVNHLAYHDALTDLPNRRLFRDRLNQALRLHQRNGTGFALLILDLDHFKDINDSLGHTVGDELLRLVAGRLLGLLRDTDTLSRLGGDEFAILQTDIRQPSDAAVLAGKIIESFRESFELGLMRLHSNTSIGIVVPTGDVLDVDDLISRADIALYKAKAAGRAAYVYFDDAMTAQVQNDAELVHDLARALELGQLTLAYQPQIELTTGRLVGVESLLRWQHPQLGGIAPNRFIPLAESRGLMPEIGLWVMAESCRQWQRWQAQGLDVGRVAINVSAVQFKGGRGMESMLETIEGSGVPPSVLEIEFTESAFVDVGNDTLAWIRSLSERGVHFAIDDFGTGYSSLIMLRQLRAHKLKIDREFVKDMMSDPNDAAIVHATVSLAKTLGMTVVAEGIEEAAQADYLLRLGCDVGQGYHFAAPMPADDILARYGGASPSA</sequence>
<dbReference type="CDD" id="cd00130">
    <property type="entry name" value="PAS"/>
    <property type="match status" value="1"/>
</dbReference>
<evidence type="ECO:0000259" key="3">
    <source>
        <dbReference type="PROSITE" id="PS50113"/>
    </source>
</evidence>
<protein>
    <submittedName>
        <fullName evidence="7">EAL domain-containing protein</fullName>
    </submittedName>
</protein>
<dbReference type="Pfam" id="PF13426">
    <property type="entry name" value="PAS_9"/>
    <property type="match status" value="1"/>
</dbReference>
<dbReference type="Pfam" id="PF00563">
    <property type="entry name" value="EAL"/>
    <property type="match status" value="1"/>
</dbReference>
<dbReference type="Proteomes" id="UP000307956">
    <property type="component" value="Unassembled WGS sequence"/>
</dbReference>
<dbReference type="EMBL" id="SSOD01000016">
    <property type="protein sequence ID" value="THF58066.1"/>
    <property type="molecule type" value="Genomic_DNA"/>
</dbReference>
<dbReference type="RefSeq" id="WP_136386233.1">
    <property type="nucleotide sequence ID" value="NZ_SSOD01000016.1"/>
</dbReference>
<dbReference type="Gene3D" id="3.30.450.20">
    <property type="entry name" value="PAS domain"/>
    <property type="match status" value="1"/>
</dbReference>
<evidence type="ECO:0000259" key="4">
    <source>
        <dbReference type="PROSITE" id="PS50883"/>
    </source>
</evidence>
<dbReference type="PANTHER" id="PTHR44757">
    <property type="entry name" value="DIGUANYLATE CYCLASE DGCP"/>
    <property type="match status" value="1"/>
</dbReference>
<dbReference type="SUPFAM" id="SSF55073">
    <property type="entry name" value="Nucleotide cyclase"/>
    <property type="match status" value="1"/>
</dbReference>
<dbReference type="InterPro" id="IPR003660">
    <property type="entry name" value="HAMP_dom"/>
</dbReference>
<evidence type="ECO:0000256" key="1">
    <source>
        <dbReference type="SAM" id="Phobius"/>
    </source>
</evidence>
<dbReference type="Gene3D" id="3.30.70.270">
    <property type="match status" value="1"/>
</dbReference>
<keyword evidence="1" id="KW-0472">Membrane</keyword>
<keyword evidence="1" id="KW-0812">Transmembrane</keyword>
<feature type="domain" description="PAC" evidence="3">
    <location>
        <begin position="473"/>
        <end position="527"/>
    </location>
</feature>
<dbReference type="AlphaFoldDB" id="A0A4S4AFU5"/>
<feature type="domain" description="GGDEF" evidence="6">
    <location>
        <begin position="559"/>
        <end position="692"/>
    </location>
</feature>
<dbReference type="PROSITE" id="PS50885">
    <property type="entry name" value="HAMP"/>
    <property type="match status" value="1"/>
</dbReference>
<keyword evidence="8" id="KW-1185">Reference proteome</keyword>
<dbReference type="Pfam" id="PF00990">
    <property type="entry name" value="GGDEF"/>
    <property type="match status" value="1"/>
</dbReference>
<dbReference type="SMART" id="SM00052">
    <property type="entry name" value="EAL"/>
    <property type="match status" value="1"/>
</dbReference>
<evidence type="ECO:0000313" key="7">
    <source>
        <dbReference type="EMBL" id="THF58066.1"/>
    </source>
</evidence>
<evidence type="ECO:0000259" key="5">
    <source>
        <dbReference type="PROSITE" id="PS50885"/>
    </source>
</evidence>
<proteinExistence type="predicted"/>
<dbReference type="InterPro" id="IPR001633">
    <property type="entry name" value="EAL_dom"/>
</dbReference>
<dbReference type="InterPro" id="IPR043128">
    <property type="entry name" value="Rev_trsase/Diguanyl_cyclase"/>
</dbReference>
<dbReference type="InterPro" id="IPR035965">
    <property type="entry name" value="PAS-like_dom_sf"/>
</dbReference>
<feature type="domain" description="PAS" evidence="2">
    <location>
        <begin position="402"/>
        <end position="448"/>
    </location>
</feature>
<dbReference type="SMART" id="SM00091">
    <property type="entry name" value="PAS"/>
    <property type="match status" value="1"/>
</dbReference>
<evidence type="ECO:0000259" key="2">
    <source>
        <dbReference type="PROSITE" id="PS50112"/>
    </source>
</evidence>